<name>A0A9R0HVB8_SPIOL</name>
<dbReference type="KEGG" id="soe:110777151"/>
<dbReference type="AlphaFoldDB" id="A0A9R0HVB8"/>
<dbReference type="InterPro" id="IPR001810">
    <property type="entry name" value="F-box_dom"/>
</dbReference>
<dbReference type="PANTHER" id="PTHR31672">
    <property type="entry name" value="BNACNNG10540D PROTEIN"/>
    <property type="match status" value="1"/>
</dbReference>
<sequence length="384" mass="44034">MAELQTEIIAEILSRVPVKTLLRFLCVCKTWYSLIKTPKFIKLHLNQTLKFTTNRHLLITHTSISTAVIRRQFHFFEIPDHPLKGKINLKKEPCPLGGPFDSCPLEPISIQLHGSCNGVVCISDPQKKDVVLYNPTTKTHRFLPPTENPYPDKFSIFGFRYDSESDDYKVLRLMQCVGPNDEIWNDARVYSLRRNSWKRIKDIPYSVIYDHGGALVNGALHYIVSKVAFDSRTKLIAKFDLGTETYSVMDCPDYDKDLDSWTVYLGNVDGCLSLSVNYDFHGRADLWVMKEYGKKESWMRAVSIGNHKGNLIDFRAVGCSDDGECILVEVDKFELRWYDIRRQLGIRAGIEGLPKDNYNSAIYVESLVLLDGCCGQNYRAFVYQ</sequence>
<dbReference type="InterPro" id="IPR015915">
    <property type="entry name" value="Kelch-typ_b-propeller"/>
</dbReference>
<evidence type="ECO:0000313" key="2">
    <source>
        <dbReference type="Proteomes" id="UP000813463"/>
    </source>
</evidence>
<dbReference type="InterPro" id="IPR036047">
    <property type="entry name" value="F-box-like_dom_sf"/>
</dbReference>
<accession>A0A9R0HVB8</accession>
<gene>
    <name evidence="3" type="primary">LOC110777151</name>
</gene>
<dbReference type="InterPro" id="IPR017451">
    <property type="entry name" value="F-box-assoc_interact_dom"/>
</dbReference>
<organism evidence="2 3">
    <name type="scientific">Spinacia oleracea</name>
    <name type="common">Spinach</name>
    <dbReference type="NCBI Taxonomy" id="3562"/>
    <lineage>
        <taxon>Eukaryota</taxon>
        <taxon>Viridiplantae</taxon>
        <taxon>Streptophyta</taxon>
        <taxon>Embryophyta</taxon>
        <taxon>Tracheophyta</taxon>
        <taxon>Spermatophyta</taxon>
        <taxon>Magnoliopsida</taxon>
        <taxon>eudicotyledons</taxon>
        <taxon>Gunneridae</taxon>
        <taxon>Pentapetalae</taxon>
        <taxon>Caryophyllales</taxon>
        <taxon>Chenopodiaceae</taxon>
        <taxon>Chenopodioideae</taxon>
        <taxon>Anserineae</taxon>
        <taxon>Spinacia</taxon>
    </lineage>
</organism>
<dbReference type="PANTHER" id="PTHR31672:SF13">
    <property type="entry name" value="F-BOX PROTEIN CPR30-LIKE"/>
    <property type="match status" value="1"/>
</dbReference>
<feature type="domain" description="F-box" evidence="1">
    <location>
        <begin position="1"/>
        <end position="43"/>
    </location>
</feature>
<dbReference type="SUPFAM" id="SSF117281">
    <property type="entry name" value="Kelch motif"/>
    <property type="match status" value="1"/>
</dbReference>
<dbReference type="PROSITE" id="PS50181">
    <property type="entry name" value="FBOX"/>
    <property type="match status" value="1"/>
</dbReference>
<dbReference type="InterPro" id="IPR050796">
    <property type="entry name" value="SCF_F-box_component"/>
</dbReference>
<dbReference type="GeneID" id="110777151"/>
<evidence type="ECO:0000313" key="3">
    <source>
        <dbReference type="RefSeq" id="XP_021837455.2"/>
    </source>
</evidence>
<dbReference type="InterPro" id="IPR013187">
    <property type="entry name" value="F-box-assoc_dom_typ3"/>
</dbReference>
<dbReference type="Gene3D" id="1.20.1280.50">
    <property type="match status" value="1"/>
</dbReference>
<proteinExistence type="predicted"/>
<evidence type="ECO:0000259" key="1">
    <source>
        <dbReference type="PROSITE" id="PS50181"/>
    </source>
</evidence>
<dbReference type="NCBIfam" id="TIGR01640">
    <property type="entry name" value="F_box_assoc_1"/>
    <property type="match status" value="1"/>
</dbReference>
<dbReference type="CDD" id="cd22157">
    <property type="entry name" value="F-box_AtFBW1-like"/>
    <property type="match status" value="1"/>
</dbReference>
<reference evidence="3" key="2">
    <citation type="submission" date="2025-08" db="UniProtKB">
        <authorList>
            <consortium name="RefSeq"/>
        </authorList>
    </citation>
    <scope>IDENTIFICATION</scope>
    <source>
        <tissue evidence="3">Leaf</tissue>
    </source>
</reference>
<keyword evidence="2" id="KW-1185">Reference proteome</keyword>
<dbReference type="Pfam" id="PF00646">
    <property type="entry name" value="F-box"/>
    <property type="match status" value="1"/>
</dbReference>
<dbReference type="SMART" id="SM00256">
    <property type="entry name" value="FBOX"/>
    <property type="match status" value="1"/>
</dbReference>
<protein>
    <submittedName>
        <fullName evidence="3">F-box protein CPR1-like</fullName>
    </submittedName>
</protein>
<dbReference type="Proteomes" id="UP000813463">
    <property type="component" value="Chromosome 5"/>
</dbReference>
<dbReference type="SUPFAM" id="SSF81383">
    <property type="entry name" value="F-box domain"/>
    <property type="match status" value="1"/>
</dbReference>
<dbReference type="RefSeq" id="XP_021837455.2">
    <property type="nucleotide sequence ID" value="XM_021981763.2"/>
</dbReference>
<dbReference type="Pfam" id="PF08268">
    <property type="entry name" value="FBA_3"/>
    <property type="match status" value="1"/>
</dbReference>
<reference evidence="2" key="1">
    <citation type="journal article" date="2021" name="Nat. Commun.">
        <title>Genomic analyses provide insights into spinach domestication and the genetic basis of agronomic traits.</title>
        <authorList>
            <person name="Cai X."/>
            <person name="Sun X."/>
            <person name="Xu C."/>
            <person name="Sun H."/>
            <person name="Wang X."/>
            <person name="Ge C."/>
            <person name="Zhang Z."/>
            <person name="Wang Q."/>
            <person name="Fei Z."/>
            <person name="Jiao C."/>
            <person name="Wang Q."/>
        </authorList>
    </citation>
    <scope>NUCLEOTIDE SEQUENCE [LARGE SCALE GENOMIC DNA]</scope>
    <source>
        <strain evidence="2">cv. Varoflay</strain>
    </source>
</reference>